<evidence type="ECO:0000313" key="1">
    <source>
        <dbReference type="EMBL" id="GFR63004.1"/>
    </source>
</evidence>
<name>A0AAV4EQ81_9GAST</name>
<protein>
    <submittedName>
        <fullName evidence="1">Uncharacterized protein</fullName>
    </submittedName>
</protein>
<dbReference type="EMBL" id="BMAT01000268">
    <property type="protein sequence ID" value="GFR63004.1"/>
    <property type="molecule type" value="Genomic_DNA"/>
</dbReference>
<evidence type="ECO:0000313" key="2">
    <source>
        <dbReference type="Proteomes" id="UP000762676"/>
    </source>
</evidence>
<reference evidence="1 2" key="1">
    <citation type="journal article" date="2021" name="Elife">
        <title>Chloroplast acquisition without the gene transfer in kleptoplastic sea slugs, Plakobranchus ocellatus.</title>
        <authorList>
            <person name="Maeda T."/>
            <person name="Takahashi S."/>
            <person name="Yoshida T."/>
            <person name="Shimamura S."/>
            <person name="Takaki Y."/>
            <person name="Nagai Y."/>
            <person name="Toyoda A."/>
            <person name="Suzuki Y."/>
            <person name="Arimoto A."/>
            <person name="Ishii H."/>
            <person name="Satoh N."/>
            <person name="Nishiyama T."/>
            <person name="Hasebe M."/>
            <person name="Maruyama T."/>
            <person name="Minagawa J."/>
            <person name="Obokata J."/>
            <person name="Shigenobu S."/>
        </authorList>
    </citation>
    <scope>NUCLEOTIDE SEQUENCE [LARGE SCALE GENOMIC DNA]</scope>
</reference>
<sequence>QKKNFGLCLFSLCRTVNDDVVKAHTLETLVVRDANNKQRCGLRREDINRETQSLQKKSQSSERFEGSTVEKLHGVPLGREALKFVKEQKRTTNVASMMILDGQLFQVLASVLCALLSAVLMV</sequence>
<feature type="non-terminal residue" evidence="1">
    <location>
        <position position="1"/>
    </location>
</feature>
<organism evidence="1 2">
    <name type="scientific">Elysia marginata</name>
    <dbReference type="NCBI Taxonomy" id="1093978"/>
    <lineage>
        <taxon>Eukaryota</taxon>
        <taxon>Metazoa</taxon>
        <taxon>Spiralia</taxon>
        <taxon>Lophotrochozoa</taxon>
        <taxon>Mollusca</taxon>
        <taxon>Gastropoda</taxon>
        <taxon>Heterobranchia</taxon>
        <taxon>Euthyneura</taxon>
        <taxon>Panpulmonata</taxon>
        <taxon>Sacoglossa</taxon>
        <taxon>Placobranchoidea</taxon>
        <taxon>Plakobranchidae</taxon>
        <taxon>Elysia</taxon>
    </lineage>
</organism>
<accession>A0AAV4EQ81</accession>
<dbReference type="Proteomes" id="UP000762676">
    <property type="component" value="Unassembled WGS sequence"/>
</dbReference>
<dbReference type="AlphaFoldDB" id="A0AAV4EQ81"/>
<comment type="caution">
    <text evidence="1">The sequence shown here is derived from an EMBL/GenBank/DDBJ whole genome shotgun (WGS) entry which is preliminary data.</text>
</comment>
<keyword evidence="2" id="KW-1185">Reference proteome</keyword>
<gene>
    <name evidence="1" type="ORF">ElyMa_000144500</name>
</gene>
<proteinExistence type="predicted"/>